<dbReference type="RefSeq" id="WP_192623402.1">
    <property type="nucleotide sequence ID" value="NZ_JADBGG010000010.1"/>
</dbReference>
<feature type="transmembrane region" description="Helical" evidence="2">
    <location>
        <begin position="23"/>
        <end position="45"/>
    </location>
</feature>
<evidence type="ECO:0000259" key="3">
    <source>
        <dbReference type="PROSITE" id="PS50965"/>
    </source>
</evidence>
<keyword evidence="2" id="KW-0472">Membrane</keyword>
<dbReference type="Proteomes" id="UP000639010">
    <property type="component" value="Unassembled WGS sequence"/>
</dbReference>
<feature type="region of interest" description="Disordered" evidence="1">
    <location>
        <begin position="379"/>
        <end position="427"/>
    </location>
</feature>
<organism evidence="4 5">
    <name type="scientific">Desulfomicrobium macestii</name>
    <dbReference type="NCBI Taxonomy" id="90731"/>
    <lineage>
        <taxon>Bacteria</taxon>
        <taxon>Pseudomonadati</taxon>
        <taxon>Thermodesulfobacteriota</taxon>
        <taxon>Desulfovibrionia</taxon>
        <taxon>Desulfovibrionales</taxon>
        <taxon>Desulfomicrobiaceae</taxon>
        <taxon>Desulfomicrobium</taxon>
    </lineage>
</organism>
<accession>A0ABR9H2Q1</accession>
<evidence type="ECO:0000313" key="5">
    <source>
        <dbReference type="Proteomes" id="UP000639010"/>
    </source>
</evidence>
<reference evidence="4 5" key="1">
    <citation type="submission" date="2020-10" db="EMBL/GenBank/DDBJ databases">
        <title>Genomic Encyclopedia of Type Strains, Phase IV (KMG-IV): sequencing the most valuable type-strain genomes for metagenomic binning, comparative biology and taxonomic classification.</title>
        <authorList>
            <person name="Goeker M."/>
        </authorList>
    </citation>
    <scope>NUCLEOTIDE SEQUENCE [LARGE SCALE GENOMIC DNA]</scope>
    <source>
        <strain evidence="4 5">DSM 4194</strain>
    </source>
</reference>
<comment type="caution">
    <text evidence="4">The sequence shown here is derived from an EMBL/GenBank/DDBJ whole genome shotgun (WGS) entry which is preliminary data.</text>
</comment>
<dbReference type="EMBL" id="JADBGG010000010">
    <property type="protein sequence ID" value="MBE1424975.1"/>
    <property type="molecule type" value="Genomic_DNA"/>
</dbReference>
<sequence length="584" mass="62728">MAHIHGKAVQSGNTRASARHKDILLRLILPLLLVLIPAGAGLYAFGHNQPWITAIFAVFFIAATLRFEELGLAFSHHFSHSQTNSQASRIVSKALRQLPSEYHVFHDLHFEGNQLDHAVIGPNGLFLIRTRSHLGNVTASGESLRLNGWPFMLDMLTQCWNLTQKLTRHMDLQYAGGVHPCPVLCFSRASVGIAGPVRGALVVEAGNLVQAILAHDDALPADRMYVLIDKLTGLVSADTGAEPDDEDELQADRTPRGLLKSNLPVCAGCRHQPSAEEFGLFPGECPKCGRLYSVTHEESEARPGPKPLKVLWKPSLLQLGITFLLIAGCTGYVAHRQGLLGLEQLFIQSRQTADTEPAASDALSPAAENGSSPVVVAEQTAGADNETSTPPQADIMTPDPRPGTGMTQNEPASPVYSQSGDNIAPSLPEQALGVNASCATVAQALPNATSEDAQALPSAASAEAQALPKATSKNTDAPSIDTVQGSPAPAATLPKPKAETAQAPPRNPDESFDKGRLVVTSSRPLVLWFRNQQTCKDFGPFEIKAKRVKDIVLPKGFYSVVYLENGKRRHTTMSFLSDQGQLDF</sequence>
<feature type="compositionally biased region" description="Polar residues" evidence="1">
    <location>
        <begin position="405"/>
        <end position="421"/>
    </location>
</feature>
<dbReference type="PROSITE" id="PS50965">
    <property type="entry name" value="NERD"/>
    <property type="match status" value="1"/>
</dbReference>
<keyword evidence="2" id="KW-0812">Transmembrane</keyword>
<proteinExistence type="predicted"/>
<feature type="domain" description="NERD" evidence="3">
    <location>
        <begin position="83"/>
        <end position="186"/>
    </location>
</feature>
<evidence type="ECO:0000313" key="4">
    <source>
        <dbReference type="EMBL" id="MBE1424975.1"/>
    </source>
</evidence>
<feature type="compositionally biased region" description="Low complexity" evidence="1">
    <location>
        <begin position="487"/>
        <end position="501"/>
    </location>
</feature>
<evidence type="ECO:0000256" key="2">
    <source>
        <dbReference type="SAM" id="Phobius"/>
    </source>
</evidence>
<feature type="compositionally biased region" description="Low complexity" evidence="1">
    <location>
        <begin position="453"/>
        <end position="470"/>
    </location>
</feature>
<name>A0ABR9H2Q1_9BACT</name>
<gene>
    <name evidence="4" type="ORF">H4684_001619</name>
</gene>
<dbReference type="InterPro" id="IPR011528">
    <property type="entry name" value="NERD"/>
</dbReference>
<keyword evidence="5" id="KW-1185">Reference proteome</keyword>
<dbReference type="Pfam" id="PF08378">
    <property type="entry name" value="NERD"/>
    <property type="match status" value="1"/>
</dbReference>
<feature type="region of interest" description="Disordered" evidence="1">
    <location>
        <begin position="452"/>
        <end position="515"/>
    </location>
</feature>
<keyword evidence="2" id="KW-1133">Transmembrane helix</keyword>
<feature type="compositionally biased region" description="Polar residues" evidence="1">
    <location>
        <begin position="471"/>
        <end position="485"/>
    </location>
</feature>
<evidence type="ECO:0000256" key="1">
    <source>
        <dbReference type="SAM" id="MobiDB-lite"/>
    </source>
</evidence>
<protein>
    <recommendedName>
        <fullName evidence="3">NERD domain-containing protein</fullName>
    </recommendedName>
</protein>